<comment type="caution">
    <text evidence="2">The sequence shown here is derived from an EMBL/GenBank/DDBJ whole genome shotgun (WGS) entry which is preliminary data.</text>
</comment>
<sequence length="152" mass="17140">MTVSFLVDFPNEVPVVAKWYFDEWAHVDEDATLESVIQKLSLSLNKASLPLAFVSHLENKLVGAGEIKQRALPEYVGCHYWLDGIYVPPDHRGKGVAKGLIEFALYVAKTMQLPSLYLRCLEHNVALYQKHGFQVVGEGEAQNKYIMAIQFS</sequence>
<organism evidence="2 3">
    <name type="scientific">Marinomonas aquiplantarum</name>
    <dbReference type="NCBI Taxonomy" id="491951"/>
    <lineage>
        <taxon>Bacteria</taxon>
        <taxon>Pseudomonadati</taxon>
        <taxon>Pseudomonadota</taxon>
        <taxon>Gammaproteobacteria</taxon>
        <taxon>Oceanospirillales</taxon>
        <taxon>Oceanospirillaceae</taxon>
        <taxon>Marinomonas</taxon>
    </lineage>
</organism>
<dbReference type="PROSITE" id="PS51186">
    <property type="entry name" value="GNAT"/>
    <property type="match status" value="1"/>
</dbReference>
<dbReference type="GO" id="GO:0016747">
    <property type="term" value="F:acyltransferase activity, transferring groups other than amino-acyl groups"/>
    <property type="evidence" value="ECO:0007669"/>
    <property type="project" value="InterPro"/>
</dbReference>
<evidence type="ECO:0000313" key="3">
    <source>
        <dbReference type="Proteomes" id="UP000252086"/>
    </source>
</evidence>
<dbReference type="SUPFAM" id="SSF55729">
    <property type="entry name" value="Acyl-CoA N-acyltransferases (Nat)"/>
    <property type="match status" value="1"/>
</dbReference>
<keyword evidence="3" id="KW-1185">Reference proteome</keyword>
<dbReference type="InterPro" id="IPR016181">
    <property type="entry name" value="Acyl_CoA_acyltransferase"/>
</dbReference>
<reference evidence="2 3" key="1">
    <citation type="submission" date="2018-06" db="EMBL/GenBank/DDBJ databases">
        <title>Genomic Encyclopedia of Type Strains, Phase III (KMG-III): the genomes of soil and plant-associated and newly described type strains.</title>
        <authorList>
            <person name="Whitman W."/>
        </authorList>
    </citation>
    <scope>NUCLEOTIDE SEQUENCE [LARGE SCALE GENOMIC DNA]</scope>
    <source>
        <strain evidence="2 3">CECT 7732</strain>
    </source>
</reference>
<accession>A0A366CX00</accession>
<dbReference type="EMBL" id="QNRF01000006">
    <property type="protein sequence ID" value="RBO82361.1"/>
    <property type="molecule type" value="Genomic_DNA"/>
</dbReference>
<proteinExistence type="predicted"/>
<dbReference type="RefSeq" id="WP_113875023.1">
    <property type="nucleotide sequence ID" value="NZ_QNRF01000006.1"/>
</dbReference>
<evidence type="ECO:0000313" key="2">
    <source>
        <dbReference type="EMBL" id="RBO82361.1"/>
    </source>
</evidence>
<keyword evidence="2" id="KW-0808">Transferase</keyword>
<name>A0A366CX00_9GAMM</name>
<dbReference type="OrthoDB" id="7678938at2"/>
<dbReference type="Gene3D" id="3.40.630.30">
    <property type="match status" value="1"/>
</dbReference>
<evidence type="ECO:0000259" key="1">
    <source>
        <dbReference type="PROSITE" id="PS51186"/>
    </source>
</evidence>
<protein>
    <submittedName>
        <fullName evidence="2">Acetyltransferase (GNAT) family protein</fullName>
    </submittedName>
</protein>
<gene>
    <name evidence="2" type="ORF">DFP76_106189</name>
</gene>
<dbReference type="InterPro" id="IPR000182">
    <property type="entry name" value="GNAT_dom"/>
</dbReference>
<dbReference type="Pfam" id="PF00583">
    <property type="entry name" value="Acetyltransf_1"/>
    <property type="match status" value="1"/>
</dbReference>
<dbReference type="AlphaFoldDB" id="A0A366CX00"/>
<dbReference type="Proteomes" id="UP000252086">
    <property type="component" value="Unassembled WGS sequence"/>
</dbReference>
<dbReference type="CDD" id="cd04301">
    <property type="entry name" value="NAT_SF"/>
    <property type="match status" value="1"/>
</dbReference>
<feature type="domain" description="N-acetyltransferase" evidence="1">
    <location>
        <begin position="3"/>
        <end position="152"/>
    </location>
</feature>